<dbReference type="AlphaFoldDB" id="A0A5A8CQ67"/>
<organism evidence="5 8">
    <name type="scientific">Cafeteria roenbergensis</name>
    <name type="common">Marine flagellate</name>
    <dbReference type="NCBI Taxonomy" id="33653"/>
    <lineage>
        <taxon>Eukaryota</taxon>
        <taxon>Sar</taxon>
        <taxon>Stramenopiles</taxon>
        <taxon>Bigyra</taxon>
        <taxon>Opalozoa</taxon>
        <taxon>Bicosoecida</taxon>
        <taxon>Cafeteriaceae</taxon>
        <taxon>Cafeteria</taxon>
    </lineage>
</organism>
<keyword evidence="8" id="KW-1185">Reference proteome</keyword>
<dbReference type="CDD" id="cd06558">
    <property type="entry name" value="crotonase-like"/>
    <property type="match status" value="1"/>
</dbReference>
<dbReference type="PANTHER" id="PTHR43176:SF3">
    <property type="entry name" value="3-HYDROXYISOBUTYRYL-COA HYDROLASE, MITOCHONDRIAL"/>
    <property type="match status" value="1"/>
</dbReference>
<dbReference type="InterPro" id="IPR032259">
    <property type="entry name" value="HIBYL-CoA-H"/>
</dbReference>
<keyword evidence="3" id="KW-0378">Hydrolase</keyword>
<dbReference type="GO" id="GO:0006574">
    <property type="term" value="P:L-valine catabolic process"/>
    <property type="evidence" value="ECO:0007669"/>
    <property type="project" value="TreeGrafter"/>
</dbReference>
<evidence type="ECO:0000256" key="3">
    <source>
        <dbReference type="ARBA" id="ARBA00022801"/>
    </source>
</evidence>
<dbReference type="EMBL" id="VLTN01000010">
    <property type="protein sequence ID" value="KAA0154657.1"/>
    <property type="molecule type" value="Genomic_DNA"/>
</dbReference>
<evidence type="ECO:0000313" key="8">
    <source>
        <dbReference type="Proteomes" id="UP000323011"/>
    </source>
</evidence>
<dbReference type="PANTHER" id="PTHR43176">
    <property type="entry name" value="3-HYDROXYISOBUTYRYL-COA HYDROLASE-RELATED"/>
    <property type="match status" value="1"/>
</dbReference>
<dbReference type="InterPro" id="IPR029045">
    <property type="entry name" value="ClpP/crotonase-like_dom_sf"/>
</dbReference>
<protein>
    <recommendedName>
        <fullName evidence="2">3-hydroxyisobutyryl-CoA hydrolase</fullName>
        <ecNumber evidence="2">3.1.2.4</ecNumber>
    </recommendedName>
</protein>
<dbReference type="Proteomes" id="UP000322899">
    <property type="component" value="Unassembled WGS sequence"/>
</dbReference>
<evidence type="ECO:0000313" key="5">
    <source>
        <dbReference type="EMBL" id="KAA0154657.1"/>
    </source>
</evidence>
<evidence type="ECO:0000259" key="4">
    <source>
        <dbReference type="Pfam" id="PF16113"/>
    </source>
</evidence>
<proteinExistence type="predicted"/>
<evidence type="ECO:0000313" key="7">
    <source>
        <dbReference type="Proteomes" id="UP000322899"/>
    </source>
</evidence>
<gene>
    <name evidence="6" type="ORF">FNF27_05947</name>
    <name evidence="5" type="ORF">FNF29_02187</name>
</gene>
<dbReference type="OrthoDB" id="1737613at2759"/>
<evidence type="ECO:0000256" key="2">
    <source>
        <dbReference type="ARBA" id="ARBA00011915"/>
    </source>
</evidence>
<name>A0A5A8CQ67_CAFRO</name>
<sequence>MAATPAGSGLVRAVLDRPKAMNALTLDMIRAMRPLVDGWTAEAGVSCVMLEGAGEKAFCAGGDIKLLHGGGQESAVKADQEAFFREEYDLDFALSRSLERGAPLVAVCDGITMGGGVGVSIHAPVRIATERYVFSMPETAIGLFPDVGGSFFLPRLPGSVGHCLALTGARVKGPEAVQLGLATHFVESGDLEALTAELAALPAGAGLAGVEEAVGRFAKPTEAPSGLATDAARAAVADVFQPRSGDTVASVVDRARAAAASEAHAALAGRWLKALEGASPTSLCVTHEQLRRGAELSLRDCFAMELRLAVRFMQRPDFYEGVRAAVIDRDGKPAWSPATVEEVLASGDVDAFFAPLAGSELSGGEPLELQLAE</sequence>
<evidence type="ECO:0000313" key="6">
    <source>
        <dbReference type="EMBL" id="KAA0172593.1"/>
    </source>
</evidence>
<dbReference type="NCBIfam" id="NF004127">
    <property type="entry name" value="PRK05617.1"/>
    <property type="match status" value="1"/>
</dbReference>
<accession>A0A5A8CQ67</accession>
<dbReference type="Gene3D" id="3.90.226.10">
    <property type="entry name" value="2-enoyl-CoA Hydratase, Chain A, domain 1"/>
    <property type="match status" value="1"/>
</dbReference>
<evidence type="ECO:0000256" key="1">
    <source>
        <dbReference type="ARBA" id="ARBA00001709"/>
    </source>
</evidence>
<reference evidence="7 8" key="1">
    <citation type="submission" date="2019-07" db="EMBL/GenBank/DDBJ databases">
        <title>Genomes of Cafeteria roenbergensis.</title>
        <authorList>
            <person name="Fischer M.G."/>
            <person name="Hackl T."/>
            <person name="Roman M."/>
        </authorList>
    </citation>
    <scope>NUCLEOTIDE SEQUENCE [LARGE SCALE GENOMIC DNA]</scope>
    <source>
        <strain evidence="5 8">BVI</strain>
        <strain evidence="6 7">E4-10P</strain>
    </source>
</reference>
<dbReference type="InterPro" id="IPR045004">
    <property type="entry name" value="ECH_dom"/>
</dbReference>
<dbReference type="OMA" id="EVFTMEY"/>
<comment type="catalytic activity">
    <reaction evidence="1">
        <text>3-hydroxy-2-methylpropanoyl-CoA + H2O = 3-hydroxy-2-methylpropanoate + CoA + H(+)</text>
        <dbReference type="Rhea" id="RHEA:20888"/>
        <dbReference type="ChEBI" id="CHEBI:11805"/>
        <dbReference type="ChEBI" id="CHEBI:15377"/>
        <dbReference type="ChEBI" id="CHEBI:15378"/>
        <dbReference type="ChEBI" id="CHEBI:57287"/>
        <dbReference type="ChEBI" id="CHEBI:57340"/>
        <dbReference type="EC" id="3.1.2.4"/>
    </reaction>
</comment>
<comment type="caution">
    <text evidence="5">The sequence shown here is derived from an EMBL/GenBank/DDBJ whole genome shotgun (WGS) entry which is preliminary data.</text>
</comment>
<feature type="domain" description="Enoyl-CoA hydratase/isomerase" evidence="4">
    <location>
        <begin position="12"/>
        <end position="353"/>
    </location>
</feature>
<dbReference type="EMBL" id="VLTO01000046">
    <property type="protein sequence ID" value="KAA0172593.1"/>
    <property type="molecule type" value="Genomic_DNA"/>
</dbReference>
<dbReference type="SUPFAM" id="SSF52096">
    <property type="entry name" value="ClpP/crotonase"/>
    <property type="match status" value="1"/>
</dbReference>
<dbReference type="Pfam" id="PF16113">
    <property type="entry name" value="ECH_2"/>
    <property type="match status" value="1"/>
</dbReference>
<dbReference type="Proteomes" id="UP000323011">
    <property type="component" value="Unassembled WGS sequence"/>
</dbReference>
<dbReference type="EC" id="3.1.2.4" evidence="2"/>
<dbReference type="GO" id="GO:0003860">
    <property type="term" value="F:3-hydroxyisobutyryl-CoA hydrolase activity"/>
    <property type="evidence" value="ECO:0007669"/>
    <property type="project" value="UniProtKB-EC"/>
</dbReference>